<comment type="caution">
    <text evidence="10">The sequence shown here is derived from an EMBL/GenBank/DDBJ whole genome shotgun (WGS) entry which is preliminary data.</text>
</comment>
<dbReference type="Pfam" id="PF02863">
    <property type="entry name" value="Arg_repressor_C"/>
    <property type="match status" value="1"/>
</dbReference>
<evidence type="ECO:0000256" key="6">
    <source>
        <dbReference type="ARBA" id="ARBA00023163"/>
    </source>
</evidence>
<dbReference type="GO" id="GO:0051259">
    <property type="term" value="P:protein complex oligomerization"/>
    <property type="evidence" value="ECO:0007669"/>
    <property type="project" value="InterPro"/>
</dbReference>
<protein>
    <recommendedName>
        <fullName evidence="7">Arginine repressor</fullName>
    </recommendedName>
</protein>
<keyword evidence="11" id="KW-1185">Reference proteome</keyword>
<evidence type="ECO:0000256" key="2">
    <source>
        <dbReference type="ARBA" id="ARBA00008316"/>
    </source>
</evidence>
<reference evidence="10 11" key="1">
    <citation type="journal article" date="2015" name="Genome Announc.">
        <title>Expanding the biotechnology potential of lactobacilli through comparative genomics of 213 strains and associated genera.</title>
        <authorList>
            <person name="Sun Z."/>
            <person name="Harris H.M."/>
            <person name="McCann A."/>
            <person name="Guo C."/>
            <person name="Argimon S."/>
            <person name="Zhang W."/>
            <person name="Yang X."/>
            <person name="Jeffery I.B."/>
            <person name="Cooney J.C."/>
            <person name="Kagawa T.F."/>
            <person name="Liu W."/>
            <person name="Song Y."/>
            <person name="Salvetti E."/>
            <person name="Wrobel A."/>
            <person name="Rasinkangas P."/>
            <person name="Parkhill J."/>
            <person name="Rea M.C."/>
            <person name="O'Sullivan O."/>
            <person name="Ritari J."/>
            <person name="Douillard F.P."/>
            <person name="Paul Ross R."/>
            <person name="Yang R."/>
            <person name="Briner A.E."/>
            <person name="Felis G.E."/>
            <person name="de Vos W.M."/>
            <person name="Barrangou R."/>
            <person name="Klaenhammer T.R."/>
            <person name="Caufield P.W."/>
            <person name="Cui Y."/>
            <person name="Zhang H."/>
            <person name="O'Toole P.W."/>
        </authorList>
    </citation>
    <scope>NUCLEOTIDE SEQUENCE [LARGE SCALE GENOMIC DNA]</scope>
    <source>
        <strain evidence="10 11">DSM 18630</strain>
    </source>
</reference>
<keyword evidence="5 7" id="KW-0238">DNA-binding</keyword>
<dbReference type="STRING" id="1423750.FC89_GL000376"/>
<comment type="function">
    <text evidence="7">Regulates arginine biosynthesis genes.</text>
</comment>
<keyword evidence="7" id="KW-0678">Repressor</keyword>
<gene>
    <name evidence="7" type="primary">argR</name>
    <name evidence="10" type="ORF">FC89_GL000376</name>
</gene>
<accession>A0A0R1VMM6</accession>
<dbReference type="UniPathway" id="UPA00068"/>
<dbReference type="PATRIC" id="fig|1423750.3.peg.385"/>
<keyword evidence="6 7" id="KW-0804">Transcription</keyword>
<dbReference type="EMBL" id="AZGB01000009">
    <property type="protein sequence ID" value="KRM07064.1"/>
    <property type="molecule type" value="Genomic_DNA"/>
</dbReference>
<keyword evidence="7" id="KW-0055">Arginine biosynthesis</keyword>
<dbReference type="GO" id="GO:1900079">
    <property type="term" value="P:regulation of arginine biosynthetic process"/>
    <property type="evidence" value="ECO:0007669"/>
    <property type="project" value="UniProtKB-UniRule"/>
</dbReference>
<dbReference type="OrthoDB" id="9807089at2"/>
<dbReference type="GO" id="GO:0006526">
    <property type="term" value="P:L-arginine biosynthetic process"/>
    <property type="evidence" value="ECO:0007669"/>
    <property type="project" value="UniProtKB-UniPathway"/>
</dbReference>
<comment type="similarity">
    <text evidence="2 7">Belongs to the ArgR family.</text>
</comment>
<dbReference type="InterPro" id="IPR001669">
    <property type="entry name" value="Arg_repress"/>
</dbReference>
<dbReference type="AlphaFoldDB" id="A0A0R1VMM6"/>
<dbReference type="InterPro" id="IPR020900">
    <property type="entry name" value="Arg_repress_DNA-bd"/>
</dbReference>
<dbReference type="PANTHER" id="PTHR34471">
    <property type="entry name" value="ARGININE REPRESSOR"/>
    <property type="match status" value="1"/>
</dbReference>
<comment type="pathway">
    <text evidence="7">Amino-acid biosynthesis; L-arginine biosynthesis [regulation].</text>
</comment>
<dbReference type="PANTHER" id="PTHR34471:SF1">
    <property type="entry name" value="ARGININE REPRESSOR"/>
    <property type="match status" value="1"/>
</dbReference>
<dbReference type="GO" id="GO:0003677">
    <property type="term" value="F:DNA binding"/>
    <property type="evidence" value="ECO:0007669"/>
    <property type="project" value="UniProtKB-KW"/>
</dbReference>
<dbReference type="Proteomes" id="UP000051451">
    <property type="component" value="Unassembled WGS sequence"/>
</dbReference>
<evidence type="ECO:0000256" key="7">
    <source>
        <dbReference type="HAMAP-Rule" id="MF_00173"/>
    </source>
</evidence>
<proteinExistence type="inferred from homology"/>
<dbReference type="PRINTS" id="PR01467">
    <property type="entry name" value="ARGREPRESSOR"/>
</dbReference>
<dbReference type="GeneID" id="98318428"/>
<dbReference type="Gene3D" id="1.10.10.10">
    <property type="entry name" value="Winged helix-like DNA-binding domain superfamily/Winged helix DNA-binding domain"/>
    <property type="match status" value="1"/>
</dbReference>
<evidence type="ECO:0000313" key="11">
    <source>
        <dbReference type="Proteomes" id="UP000051451"/>
    </source>
</evidence>
<dbReference type="SUPFAM" id="SSF46785">
    <property type="entry name" value="Winged helix' DNA-binding domain"/>
    <property type="match status" value="1"/>
</dbReference>
<dbReference type="InterPro" id="IPR036251">
    <property type="entry name" value="Arg_repress_C_sf"/>
</dbReference>
<organism evidence="10 11">
    <name type="scientific">Liquorilactobacillus ghanensis DSM 18630</name>
    <dbReference type="NCBI Taxonomy" id="1423750"/>
    <lineage>
        <taxon>Bacteria</taxon>
        <taxon>Bacillati</taxon>
        <taxon>Bacillota</taxon>
        <taxon>Bacilli</taxon>
        <taxon>Lactobacillales</taxon>
        <taxon>Lactobacillaceae</taxon>
        <taxon>Liquorilactobacillus</taxon>
    </lineage>
</organism>
<sequence length="154" mass="17840">MNREKRRKLIELLIVQHEVSTQDELLNLLKENGVESTQATISRDIRELNIVKRSDDQGKIYYTQERMDRRKEIEKLYQSIEISVYSIQQIQFMNIIRTSPNYANVLTAILDGLELTEIVGSIAGYDTIIIISSNINDATTINNLFKMHIDPNLQ</sequence>
<evidence type="ECO:0000259" key="8">
    <source>
        <dbReference type="Pfam" id="PF01316"/>
    </source>
</evidence>
<feature type="domain" description="Arginine repressor DNA-binding" evidence="8">
    <location>
        <begin position="1"/>
        <end position="63"/>
    </location>
</feature>
<dbReference type="InterPro" id="IPR020899">
    <property type="entry name" value="Arg_repress_C"/>
</dbReference>
<dbReference type="SUPFAM" id="SSF55252">
    <property type="entry name" value="C-terminal domain of arginine repressor"/>
    <property type="match status" value="1"/>
</dbReference>
<dbReference type="Gene3D" id="3.30.1360.40">
    <property type="match status" value="1"/>
</dbReference>
<dbReference type="InterPro" id="IPR036388">
    <property type="entry name" value="WH-like_DNA-bd_sf"/>
</dbReference>
<evidence type="ECO:0000256" key="5">
    <source>
        <dbReference type="ARBA" id="ARBA00023125"/>
    </source>
</evidence>
<feature type="domain" description="Arginine repressor C-terminal" evidence="9">
    <location>
        <begin position="83"/>
        <end position="146"/>
    </location>
</feature>
<keyword evidence="3 7" id="KW-0963">Cytoplasm</keyword>
<evidence type="ECO:0000259" key="9">
    <source>
        <dbReference type="Pfam" id="PF02863"/>
    </source>
</evidence>
<evidence type="ECO:0000313" key="10">
    <source>
        <dbReference type="EMBL" id="KRM07064.1"/>
    </source>
</evidence>
<dbReference type="GO" id="GO:0034618">
    <property type="term" value="F:arginine binding"/>
    <property type="evidence" value="ECO:0007669"/>
    <property type="project" value="InterPro"/>
</dbReference>
<keyword evidence="7" id="KW-0028">Amino-acid biosynthesis</keyword>
<evidence type="ECO:0000256" key="3">
    <source>
        <dbReference type="ARBA" id="ARBA00022490"/>
    </source>
</evidence>
<comment type="subcellular location">
    <subcellularLocation>
        <location evidence="1 7">Cytoplasm</location>
    </subcellularLocation>
</comment>
<dbReference type="RefSeq" id="WP_057871162.1">
    <property type="nucleotide sequence ID" value="NZ_AZGB01000009.1"/>
</dbReference>
<dbReference type="Pfam" id="PF01316">
    <property type="entry name" value="Arg_repressor"/>
    <property type="match status" value="1"/>
</dbReference>
<keyword evidence="4 7" id="KW-0805">Transcription regulation</keyword>
<evidence type="ECO:0000256" key="1">
    <source>
        <dbReference type="ARBA" id="ARBA00004496"/>
    </source>
</evidence>
<dbReference type="HAMAP" id="MF_00173">
    <property type="entry name" value="Arg_repressor"/>
    <property type="match status" value="1"/>
</dbReference>
<dbReference type="GO" id="GO:0005737">
    <property type="term" value="C:cytoplasm"/>
    <property type="evidence" value="ECO:0007669"/>
    <property type="project" value="UniProtKB-SubCell"/>
</dbReference>
<dbReference type="InterPro" id="IPR036390">
    <property type="entry name" value="WH_DNA-bd_sf"/>
</dbReference>
<dbReference type="GO" id="GO:0003700">
    <property type="term" value="F:DNA-binding transcription factor activity"/>
    <property type="evidence" value="ECO:0007669"/>
    <property type="project" value="UniProtKB-UniRule"/>
</dbReference>
<evidence type="ECO:0000256" key="4">
    <source>
        <dbReference type="ARBA" id="ARBA00023015"/>
    </source>
</evidence>
<name>A0A0R1VMM6_9LACO</name>